<dbReference type="NCBIfam" id="NF033788">
    <property type="entry name" value="HTH_metalloreg"/>
    <property type="match status" value="1"/>
</dbReference>
<evidence type="ECO:0000256" key="4">
    <source>
        <dbReference type="SAM" id="MobiDB-lite"/>
    </source>
</evidence>
<evidence type="ECO:0000256" key="1">
    <source>
        <dbReference type="ARBA" id="ARBA00023015"/>
    </source>
</evidence>
<reference evidence="6" key="2">
    <citation type="submission" date="2020-09" db="EMBL/GenBank/DDBJ databases">
        <authorList>
            <person name="Sun Q."/>
            <person name="Zhou Y."/>
        </authorList>
    </citation>
    <scope>NUCLEOTIDE SEQUENCE</scope>
    <source>
        <strain evidence="6">CGMCC 1.15478</strain>
    </source>
</reference>
<dbReference type="Proteomes" id="UP000641514">
    <property type="component" value="Unassembled WGS sequence"/>
</dbReference>
<proteinExistence type="predicted"/>
<dbReference type="Gene3D" id="1.10.10.10">
    <property type="entry name" value="Winged helix-like DNA-binding domain superfamily/Winged helix DNA-binding domain"/>
    <property type="match status" value="1"/>
</dbReference>
<evidence type="ECO:0000313" key="7">
    <source>
        <dbReference type="Proteomes" id="UP000641514"/>
    </source>
</evidence>
<dbReference type="PANTHER" id="PTHR43132:SF2">
    <property type="entry name" value="ARSENICAL RESISTANCE OPERON REPRESSOR ARSR-RELATED"/>
    <property type="match status" value="1"/>
</dbReference>
<sequence length="129" mass="13826">MKDQHVETVFAALSDSVRRAILAALGTGEHSAGTLVSEMQRHATISQPAVSQHLRVLREAELVSVRAEGNRRFYAIDPAGIAAAQHWLATLTDPLEQFSQPLDALATEIARGKRERRGSASGEADALGA</sequence>
<dbReference type="AlphaFoldDB" id="A0A916X8X7"/>
<dbReference type="Pfam" id="PF12840">
    <property type="entry name" value="HTH_20"/>
    <property type="match status" value="1"/>
</dbReference>
<dbReference type="EMBL" id="BMJH01000001">
    <property type="protein sequence ID" value="GGC53143.1"/>
    <property type="molecule type" value="Genomic_DNA"/>
</dbReference>
<dbReference type="InterPro" id="IPR001845">
    <property type="entry name" value="HTH_ArsR_DNA-bd_dom"/>
</dbReference>
<evidence type="ECO:0000259" key="5">
    <source>
        <dbReference type="PROSITE" id="PS50987"/>
    </source>
</evidence>
<dbReference type="InterPro" id="IPR011991">
    <property type="entry name" value="ArsR-like_HTH"/>
</dbReference>
<dbReference type="PANTHER" id="PTHR43132">
    <property type="entry name" value="ARSENICAL RESISTANCE OPERON REPRESSOR ARSR-RELATED"/>
    <property type="match status" value="1"/>
</dbReference>
<dbReference type="PROSITE" id="PS50987">
    <property type="entry name" value="HTH_ARSR_2"/>
    <property type="match status" value="1"/>
</dbReference>
<dbReference type="RefSeq" id="WP_188669790.1">
    <property type="nucleotide sequence ID" value="NZ_BMJH01000001.1"/>
</dbReference>
<keyword evidence="3" id="KW-0804">Transcription</keyword>
<dbReference type="PRINTS" id="PR00778">
    <property type="entry name" value="HTHARSR"/>
</dbReference>
<gene>
    <name evidence="6" type="ORF">GCM10011410_01850</name>
</gene>
<name>A0A916X8X7_9ACTN</name>
<evidence type="ECO:0000256" key="2">
    <source>
        <dbReference type="ARBA" id="ARBA00023125"/>
    </source>
</evidence>
<dbReference type="InterPro" id="IPR051011">
    <property type="entry name" value="Metal_resp_trans_reg"/>
</dbReference>
<dbReference type="SUPFAM" id="SSF46785">
    <property type="entry name" value="Winged helix' DNA-binding domain"/>
    <property type="match status" value="1"/>
</dbReference>
<feature type="region of interest" description="Disordered" evidence="4">
    <location>
        <begin position="110"/>
        <end position="129"/>
    </location>
</feature>
<dbReference type="GO" id="GO:0003677">
    <property type="term" value="F:DNA binding"/>
    <property type="evidence" value="ECO:0007669"/>
    <property type="project" value="UniProtKB-KW"/>
</dbReference>
<protein>
    <submittedName>
        <fullName evidence="6">Transcriptional regulator</fullName>
    </submittedName>
</protein>
<dbReference type="GO" id="GO:0003700">
    <property type="term" value="F:DNA-binding transcription factor activity"/>
    <property type="evidence" value="ECO:0007669"/>
    <property type="project" value="InterPro"/>
</dbReference>
<keyword evidence="7" id="KW-1185">Reference proteome</keyword>
<dbReference type="SMART" id="SM00418">
    <property type="entry name" value="HTH_ARSR"/>
    <property type="match status" value="1"/>
</dbReference>
<dbReference type="InterPro" id="IPR036388">
    <property type="entry name" value="WH-like_DNA-bd_sf"/>
</dbReference>
<dbReference type="InterPro" id="IPR036390">
    <property type="entry name" value="WH_DNA-bd_sf"/>
</dbReference>
<dbReference type="CDD" id="cd00090">
    <property type="entry name" value="HTH_ARSR"/>
    <property type="match status" value="1"/>
</dbReference>
<evidence type="ECO:0000256" key="3">
    <source>
        <dbReference type="ARBA" id="ARBA00023163"/>
    </source>
</evidence>
<accession>A0A916X8X7</accession>
<keyword evidence="2" id="KW-0238">DNA-binding</keyword>
<comment type="caution">
    <text evidence="6">The sequence shown here is derived from an EMBL/GenBank/DDBJ whole genome shotgun (WGS) entry which is preliminary data.</text>
</comment>
<feature type="domain" description="HTH arsR-type" evidence="5">
    <location>
        <begin position="1"/>
        <end position="96"/>
    </location>
</feature>
<evidence type="ECO:0000313" key="6">
    <source>
        <dbReference type="EMBL" id="GGC53143.1"/>
    </source>
</evidence>
<reference evidence="6" key="1">
    <citation type="journal article" date="2014" name="Int. J. Syst. Evol. Microbiol.">
        <title>Complete genome sequence of Corynebacterium casei LMG S-19264T (=DSM 44701T), isolated from a smear-ripened cheese.</title>
        <authorList>
            <consortium name="US DOE Joint Genome Institute (JGI-PGF)"/>
            <person name="Walter F."/>
            <person name="Albersmeier A."/>
            <person name="Kalinowski J."/>
            <person name="Ruckert C."/>
        </authorList>
    </citation>
    <scope>NUCLEOTIDE SEQUENCE</scope>
    <source>
        <strain evidence="6">CGMCC 1.15478</strain>
    </source>
</reference>
<keyword evidence="1" id="KW-0805">Transcription regulation</keyword>
<organism evidence="6 7">
    <name type="scientific">Hoyosella rhizosphaerae</name>
    <dbReference type="NCBI Taxonomy" id="1755582"/>
    <lineage>
        <taxon>Bacteria</taxon>
        <taxon>Bacillati</taxon>
        <taxon>Actinomycetota</taxon>
        <taxon>Actinomycetes</taxon>
        <taxon>Mycobacteriales</taxon>
        <taxon>Hoyosellaceae</taxon>
        <taxon>Hoyosella</taxon>
    </lineage>
</organism>